<dbReference type="InterPro" id="IPR036390">
    <property type="entry name" value="WH_DNA-bd_sf"/>
</dbReference>
<dbReference type="InterPro" id="IPR036388">
    <property type="entry name" value="WH-like_DNA-bd_sf"/>
</dbReference>
<proteinExistence type="predicted"/>
<evidence type="ECO:0000313" key="1">
    <source>
        <dbReference type="EMBL" id="MBP0723623.1"/>
    </source>
</evidence>
<keyword evidence="2" id="KW-1185">Reference proteome</keyword>
<dbReference type="RefSeq" id="WP_209401179.1">
    <property type="nucleotide sequence ID" value="NZ_JAGIYQ010000001.1"/>
</dbReference>
<organism evidence="1 2">
    <name type="scientific">Gottfriedia endophytica</name>
    <dbReference type="NCBI Taxonomy" id="2820819"/>
    <lineage>
        <taxon>Bacteria</taxon>
        <taxon>Bacillati</taxon>
        <taxon>Bacillota</taxon>
        <taxon>Bacilli</taxon>
        <taxon>Bacillales</taxon>
        <taxon>Bacillaceae</taxon>
        <taxon>Gottfriedia</taxon>
    </lineage>
</organism>
<sequence>MKWIEKISGTEDRRKQYIRLSKEGKAMMNESFDCIESRFLERIQNASKEELEKIGLAFDILQSKLFF</sequence>
<dbReference type="Proteomes" id="UP000682134">
    <property type="component" value="Unassembled WGS sequence"/>
</dbReference>
<gene>
    <name evidence="1" type="ORF">J5Y03_00310</name>
</gene>
<accession>A0A940NLG6</accession>
<dbReference type="EMBL" id="JAGIYQ010000001">
    <property type="protein sequence ID" value="MBP0723623.1"/>
    <property type="molecule type" value="Genomic_DNA"/>
</dbReference>
<evidence type="ECO:0000313" key="2">
    <source>
        <dbReference type="Proteomes" id="UP000682134"/>
    </source>
</evidence>
<dbReference type="Gene3D" id="1.10.10.10">
    <property type="entry name" value="Winged helix-like DNA-binding domain superfamily/Winged helix DNA-binding domain"/>
    <property type="match status" value="1"/>
</dbReference>
<comment type="caution">
    <text evidence="1">The sequence shown here is derived from an EMBL/GenBank/DDBJ whole genome shotgun (WGS) entry which is preliminary data.</text>
</comment>
<reference evidence="1" key="1">
    <citation type="submission" date="2021-04" db="EMBL/GenBank/DDBJ databases">
        <title>Genome seq and assembly of Bacillus sp.</title>
        <authorList>
            <person name="Chhetri G."/>
        </authorList>
    </citation>
    <scope>NUCLEOTIDE SEQUENCE</scope>
    <source>
        <strain evidence="1">RG28</strain>
    </source>
</reference>
<dbReference type="AlphaFoldDB" id="A0A940NLG6"/>
<protein>
    <submittedName>
        <fullName evidence="1">Uncharacterized protein</fullName>
    </submittedName>
</protein>
<dbReference type="SUPFAM" id="SSF46785">
    <property type="entry name" value="Winged helix' DNA-binding domain"/>
    <property type="match status" value="1"/>
</dbReference>
<name>A0A940NLG6_9BACI</name>